<keyword evidence="4" id="KW-1185">Reference proteome</keyword>
<evidence type="ECO:0000313" key="3">
    <source>
        <dbReference type="EMBL" id="PTW58743.1"/>
    </source>
</evidence>
<dbReference type="Proteomes" id="UP000244081">
    <property type="component" value="Unassembled WGS sequence"/>
</dbReference>
<dbReference type="PROSITE" id="PS51257">
    <property type="entry name" value="PROKAR_LIPOPROTEIN"/>
    <property type="match status" value="1"/>
</dbReference>
<dbReference type="InterPro" id="IPR039567">
    <property type="entry name" value="Gly-zipper"/>
</dbReference>
<comment type="caution">
    <text evidence="3">The sequence shown here is derived from an EMBL/GenBank/DDBJ whole genome shotgun (WGS) entry which is preliminary data.</text>
</comment>
<feature type="signal peptide" evidence="1">
    <location>
        <begin position="1"/>
        <end position="20"/>
    </location>
</feature>
<keyword evidence="1" id="KW-0732">Signal</keyword>
<dbReference type="RefSeq" id="WP_107991277.1">
    <property type="nucleotide sequence ID" value="NZ_QAYG01000009.1"/>
</dbReference>
<name>A0A2T5V4T0_9HYPH</name>
<sequence>MQKIVVVVALCCAMAGCQTARQDRVATGAVLGGATGAVIGGVAGKSAGAAVAGGVIGAAAGAIIADATRPGWCYYRDRYGRRHSVRCR</sequence>
<evidence type="ECO:0000313" key="4">
    <source>
        <dbReference type="Proteomes" id="UP000244081"/>
    </source>
</evidence>
<feature type="domain" description="Glycine zipper" evidence="2">
    <location>
        <begin position="27"/>
        <end position="67"/>
    </location>
</feature>
<feature type="chain" id="PRO_5015519132" description="Glycine zipper domain-containing protein" evidence="1">
    <location>
        <begin position="21"/>
        <end position="88"/>
    </location>
</feature>
<accession>A0A2T5V4T0</accession>
<dbReference type="AlphaFoldDB" id="A0A2T5V4T0"/>
<dbReference type="EMBL" id="QAYG01000009">
    <property type="protein sequence ID" value="PTW58743.1"/>
    <property type="molecule type" value="Genomic_DNA"/>
</dbReference>
<organism evidence="3 4">
    <name type="scientific">Breoghania corrubedonensis</name>
    <dbReference type="NCBI Taxonomy" id="665038"/>
    <lineage>
        <taxon>Bacteria</taxon>
        <taxon>Pseudomonadati</taxon>
        <taxon>Pseudomonadota</taxon>
        <taxon>Alphaproteobacteria</taxon>
        <taxon>Hyphomicrobiales</taxon>
        <taxon>Stappiaceae</taxon>
        <taxon>Breoghania</taxon>
    </lineage>
</organism>
<evidence type="ECO:0000256" key="1">
    <source>
        <dbReference type="SAM" id="SignalP"/>
    </source>
</evidence>
<proteinExistence type="predicted"/>
<gene>
    <name evidence="3" type="ORF">C8N35_10946</name>
</gene>
<protein>
    <recommendedName>
        <fullName evidence="2">Glycine zipper domain-containing protein</fullName>
    </recommendedName>
</protein>
<reference evidence="3 4" key="1">
    <citation type="submission" date="2018-04" db="EMBL/GenBank/DDBJ databases">
        <title>Genomic Encyclopedia of Archaeal and Bacterial Type Strains, Phase II (KMG-II): from individual species to whole genera.</title>
        <authorList>
            <person name="Goeker M."/>
        </authorList>
    </citation>
    <scope>NUCLEOTIDE SEQUENCE [LARGE SCALE GENOMIC DNA]</scope>
    <source>
        <strain evidence="3 4">DSM 23382</strain>
    </source>
</reference>
<evidence type="ECO:0000259" key="2">
    <source>
        <dbReference type="Pfam" id="PF13488"/>
    </source>
</evidence>
<dbReference type="Pfam" id="PF13488">
    <property type="entry name" value="Gly-zipper_Omp"/>
    <property type="match status" value="1"/>
</dbReference>